<dbReference type="SUPFAM" id="SSF56281">
    <property type="entry name" value="Metallo-hydrolase/oxidoreductase"/>
    <property type="match status" value="1"/>
</dbReference>
<dbReference type="PROSITE" id="PS50902">
    <property type="entry name" value="FLAVODOXIN_LIKE"/>
    <property type="match status" value="1"/>
</dbReference>
<dbReference type="InterPro" id="IPR045761">
    <property type="entry name" value="ODP_dom"/>
</dbReference>
<dbReference type="GO" id="GO:0010181">
    <property type="term" value="F:FMN binding"/>
    <property type="evidence" value="ECO:0007669"/>
    <property type="project" value="InterPro"/>
</dbReference>
<dbReference type="PIRSF" id="PIRSF005243">
    <property type="entry name" value="ROO"/>
    <property type="match status" value="1"/>
</dbReference>
<dbReference type="Pfam" id="PF19583">
    <property type="entry name" value="ODP"/>
    <property type="match status" value="1"/>
</dbReference>
<dbReference type="GO" id="GO:0046872">
    <property type="term" value="F:metal ion binding"/>
    <property type="evidence" value="ECO:0007669"/>
    <property type="project" value="InterPro"/>
</dbReference>
<evidence type="ECO:0000259" key="2">
    <source>
        <dbReference type="PROSITE" id="PS50902"/>
    </source>
</evidence>
<dbReference type="InterPro" id="IPR001279">
    <property type="entry name" value="Metallo-B-lactamas"/>
</dbReference>
<name>A0A7C4AS52_9BACT</name>
<dbReference type="InterPro" id="IPR036866">
    <property type="entry name" value="RibonucZ/Hydroxyglut_hydro"/>
</dbReference>
<dbReference type="CDD" id="cd07709">
    <property type="entry name" value="flavodiiron_proteins_MBL-fold"/>
    <property type="match status" value="1"/>
</dbReference>
<dbReference type="Pfam" id="PF00258">
    <property type="entry name" value="Flavodoxin_1"/>
    <property type="match status" value="1"/>
</dbReference>
<feature type="domain" description="Flavodoxin-like" evidence="2">
    <location>
        <begin position="255"/>
        <end position="393"/>
    </location>
</feature>
<dbReference type="AlphaFoldDB" id="A0A7C4AS52"/>
<evidence type="ECO:0000313" key="3">
    <source>
        <dbReference type="EMBL" id="HGH61301.1"/>
    </source>
</evidence>
<dbReference type="SUPFAM" id="SSF52218">
    <property type="entry name" value="Flavoproteins"/>
    <property type="match status" value="1"/>
</dbReference>
<organism evidence="3">
    <name type="scientific">Desulfomonile tiedjei</name>
    <dbReference type="NCBI Taxonomy" id="2358"/>
    <lineage>
        <taxon>Bacteria</taxon>
        <taxon>Pseudomonadati</taxon>
        <taxon>Thermodesulfobacteriota</taxon>
        <taxon>Desulfomonilia</taxon>
        <taxon>Desulfomonilales</taxon>
        <taxon>Desulfomonilaceae</taxon>
        <taxon>Desulfomonile</taxon>
    </lineage>
</organism>
<reference evidence="3" key="1">
    <citation type="journal article" date="2020" name="mSystems">
        <title>Genome- and Community-Level Interaction Insights into Carbon Utilization and Element Cycling Functions of Hydrothermarchaeota in Hydrothermal Sediment.</title>
        <authorList>
            <person name="Zhou Z."/>
            <person name="Liu Y."/>
            <person name="Xu W."/>
            <person name="Pan J."/>
            <person name="Luo Z.H."/>
            <person name="Li M."/>
        </authorList>
    </citation>
    <scope>NUCLEOTIDE SEQUENCE [LARGE SCALE GENOMIC DNA]</scope>
    <source>
        <strain evidence="3">SpSt-769</strain>
    </source>
</reference>
<dbReference type="InterPro" id="IPR029039">
    <property type="entry name" value="Flavoprotein-like_sf"/>
</dbReference>
<proteinExistence type="inferred from homology"/>
<dbReference type="PANTHER" id="PTHR43717:SF1">
    <property type="entry name" value="ANAEROBIC NITRIC OXIDE REDUCTASE FLAVORUBREDOXIN"/>
    <property type="match status" value="1"/>
</dbReference>
<dbReference type="PANTHER" id="PTHR43717">
    <property type="entry name" value="ANAEROBIC NITRIC OXIDE REDUCTASE FLAVORUBREDOXIN"/>
    <property type="match status" value="1"/>
</dbReference>
<dbReference type="Gene3D" id="3.40.50.360">
    <property type="match status" value="1"/>
</dbReference>
<dbReference type="EMBL" id="DTGT01000261">
    <property type="protein sequence ID" value="HGH61301.1"/>
    <property type="molecule type" value="Genomic_DNA"/>
</dbReference>
<comment type="similarity">
    <text evidence="1">In the N-terminal section; belongs to the zinc metallo-hydrolase group 3 family.</text>
</comment>
<sequence length="401" mass="45509">MTLRTITEVKKGINWVGAVDWTVRDFHGYSTYKGTTYNSFLVLDEKVTLFDTVKKPFKMDLIHNLYKVIDPKKIDYLVVNHVEPDHSGSIPEIVELIQPEKIFCSSRGKKALLDHYHREDWPYEVVETGQEISLGKRTVQFIETRMVHWPDSMFSYIKEDELLISSDGFGQHWATSERFNDEVDQSELMAHAAKYYANILLPYSALIQKLIANVQKMDLKISMIAPDHGLIWRQNPLQIIQAYDEWSRQISRQKALIIYDTMWHSTEMMAKAIADGLAENGVSIKLLDLAVNHRSDVITELLDAKAVIVGSPTLNNGILPRMADLLCYMKGLRPLGKIGAAFGSYGWSGESVKLLTKSLEEMKVKVVHPGVSLQFVPDHAGLKQCVDLGRDIAKAMKEEAE</sequence>
<evidence type="ECO:0000256" key="1">
    <source>
        <dbReference type="ARBA" id="ARBA00007121"/>
    </source>
</evidence>
<protein>
    <submittedName>
        <fullName evidence="3">FprA family A-type flavoprotein</fullName>
    </submittedName>
</protein>
<gene>
    <name evidence="3" type="ORF">ENV54_08395</name>
</gene>
<comment type="caution">
    <text evidence="3">The sequence shown here is derived from an EMBL/GenBank/DDBJ whole genome shotgun (WGS) entry which is preliminary data.</text>
</comment>
<dbReference type="InterPro" id="IPR008254">
    <property type="entry name" value="Flavodoxin/NO_synth"/>
</dbReference>
<dbReference type="GO" id="GO:0016491">
    <property type="term" value="F:oxidoreductase activity"/>
    <property type="evidence" value="ECO:0007669"/>
    <property type="project" value="InterPro"/>
</dbReference>
<dbReference type="InterPro" id="IPR016440">
    <property type="entry name" value="Rubredoxin-O_OxRdtase"/>
</dbReference>
<dbReference type="GO" id="GO:0009055">
    <property type="term" value="F:electron transfer activity"/>
    <property type="evidence" value="ECO:0007669"/>
    <property type="project" value="InterPro"/>
</dbReference>
<accession>A0A7C4AS52</accession>
<dbReference type="SMART" id="SM00849">
    <property type="entry name" value="Lactamase_B"/>
    <property type="match status" value="1"/>
</dbReference>
<dbReference type="Gene3D" id="3.60.15.10">
    <property type="entry name" value="Ribonuclease Z/Hydroxyacylglutathione hydrolase-like"/>
    <property type="match status" value="1"/>
</dbReference>